<dbReference type="AlphaFoldDB" id="A0A4C1URR9"/>
<keyword evidence="3" id="KW-1185">Reference proteome</keyword>
<evidence type="ECO:0000256" key="1">
    <source>
        <dbReference type="SAM" id="MobiDB-lite"/>
    </source>
</evidence>
<proteinExistence type="predicted"/>
<evidence type="ECO:0000313" key="2">
    <source>
        <dbReference type="EMBL" id="GBP29161.1"/>
    </source>
</evidence>
<feature type="compositionally biased region" description="Basic residues" evidence="1">
    <location>
        <begin position="121"/>
        <end position="135"/>
    </location>
</feature>
<accession>A0A4C1URR9</accession>
<protein>
    <submittedName>
        <fullName evidence="2">Uncharacterized protein</fullName>
    </submittedName>
</protein>
<dbReference type="Proteomes" id="UP000299102">
    <property type="component" value="Unassembled WGS sequence"/>
</dbReference>
<name>A0A4C1URR9_EUMVA</name>
<organism evidence="2 3">
    <name type="scientific">Eumeta variegata</name>
    <name type="common">Bagworm moth</name>
    <name type="synonym">Eumeta japonica</name>
    <dbReference type="NCBI Taxonomy" id="151549"/>
    <lineage>
        <taxon>Eukaryota</taxon>
        <taxon>Metazoa</taxon>
        <taxon>Ecdysozoa</taxon>
        <taxon>Arthropoda</taxon>
        <taxon>Hexapoda</taxon>
        <taxon>Insecta</taxon>
        <taxon>Pterygota</taxon>
        <taxon>Neoptera</taxon>
        <taxon>Endopterygota</taxon>
        <taxon>Lepidoptera</taxon>
        <taxon>Glossata</taxon>
        <taxon>Ditrysia</taxon>
        <taxon>Tineoidea</taxon>
        <taxon>Psychidae</taxon>
        <taxon>Oiketicinae</taxon>
        <taxon>Eumeta</taxon>
    </lineage>
</organism>
<evidence type="ECO:0000313" key="3">
    <source>
        <dbReference type="Proteomes" id="UP000299102"/>
    </source>
</evidence>
<feature type="region of interest" description="Disordered" evidence="1">
    <location>
        <begin position="116"/>
        <end position="143"/>
    </location>
</feature>
<sequence length="143" mass="16222">MTPLMSSAAKSRLVTLNRIFAVRNFARHLRFQSPYYSTIHSHNPSISYRGDSDLRHSTPTLLSTTAVTNGRTSSGSDGLMCPRRHRTHGRYWGPILTTSGLTDEFIETNHKPRLRVSANTLKRRSRTQPSHRRQRSPAAFAPH</sequence>
<reference evidence="2 3" key="1">
    <citation type="journal article" date="2019" name="Commun. Biol.">
        <title>The bagworm genome reveals a unique fibroin gene that provides high tensile strength.</title>
        <authorList>
            <person name="Kono N."/>
            <person name="Nakamura H."/>
            <person name="Ohtoshi R."/>
            <person name="Tomita M."/>
            <person name="Numata K."/>
            <person name="Arakawa K."/>
        </authorList>
    </citation>
    <scope>NUCLEOTIDE SEQUENCE [LARGE SCALE GENOMIC DNA]</scope>
</reference>
<comment type="caution">
    <text evidence="2">The sequence shown here is derived from an EMBL/GenBank/DDBJ whole genome shotgun (WGS) entry which is preliminary data.</text>
</comment>
<gene>
    <name evidence="2" type="ORF">EVAR_17699_1</name>
</gene>
<dbReference type="EMBL" id="BGZK01000216">
    <property type="protein sequence ID" value="GBP29161.1"/>
    <property type="molecule type" value="Genomic_DNA"/>
</dbReference>